<dbReference type="GO" id="GO:0030976">
    <property type="term" value="F:thiamine pyrophosphate binding"/>
    <property type="evidence" value="ECO:0007669"/>
    <property type="project" value="TreeGrafter"/>
</dbReference>
<dbReference type="PROSITE" id="PS51257">
    <property type="entry name" value="PROKAR_LIPOPROTEIN"/>
    <property type="match status" value="1"/>
</dbReference>
<reference evidence="6" key="1">
    <citation type="submission" date="2019-12" db="EMBL/GenBank/DDBJ databases">
        <title>Mycobacterium spongiae sp. nov.</title>
        <authorList>
            <person name="Stinear T."/>
        </authorList>
    </citation>
    <scope>NUCLEOTIDE SEQUENCE</scope>
    <source>
        <strain evidence="6">FSD4b-SM</strain>
    </source>
</reference>
<sequence>MPFRAARAIASTIVAAVLLLTACGGTGHTGAGTITVYSADGLAAWYKDRFVAFTRQTGIPVNLVETGSSEAVARITNERHNTQADVVITLPPFIQDIAMRGLLVSHGADVADIPDSARDAQGRYVNIVNNYLTFIVNNEVAVKPRTWSDLLAPRFKGKLQYSTPGQAGDGTAVLVLLTTMWGKDRALDYLRQLQANNVGPSKSTGSLQEKTSRGDILVANGDVQMNLRTLRSGQGNFTLFMPADDDGQRRTVAVPYAAGMVKGAPHPDRARRLLSFLLSPESQRTIGPVAVGFPTLPAAQDSVDDEQRRVMAGIDVVSVDWTSVAQTFRADMAAYDQAVHR</sequence>
<protein>
    <submittedName>
        <fullName evidence="6">2-aminoethylphosphonate ABC transporter substrate-binding protein</fullName>
    </submittedName>
</protein>
<dbReference type="KEGG" id="mspg:F6B93_14165"/>
<dbReference type="RefSeq" id="WP_211695654.1">
    <property type="nucleotide sequence ID" value="NZ_CP046600.1"/>
</dbReference>
<organism evidence="6 7">
    <name type="scientific">Mycobacterium spongiae</name>
    <dbReference type="NCBI Taxonomy" id="886343"/>
    <lineage>
        <taxon>Bacteria</taxon>
        <taxon>Bacillati</taxon>
        <taxon>Actinomycetota</taxon>
        <taxon>Actinomycetes</taxon>
        <taxon>Mycobacteriales</taxon>
        <taxon>Mycobacteriaceae</taxon>
        <taxon>Mycobacterium</taxon>
    </lineage>
</organism>
<accession>A0A975K0T1</accession>
<name>A0A975K0T1_9MYCO</name>
<evidence type="ECO:0000256" key="1">
    <source>
        <dbReference type="ARBA" id="ARBA00004418"/>
    </source>
</evidence>
<proteinExistence type="predicted"/>
<dbReference type="SUPFAM" id="SSF53850">
    <property type="entry name" value="Periplasmic binding protein-like II"/>
    <property type="match status" value="1"/>
</dbReference>
<dbReference type="PANTHER" id="PTHR30006:SF3">
    <property type="entry name" value="THIAMINE-BINDING PERIPLASMIC PROTEIN"/>
    <property type="match status" value="1"/>
</dbReference>
<keyword evidence="4" id="KW-0574">Periplasm</keyword>
<evidence type="ECO:0000313" key="7">
    <source>
        <dbReference type="Proteomes" id="UP000682202"/>
    </source>
</evidence>
<dbReference type="EMBL" id="CP046600">
    <property type="protein sequence ID" value="QUR68078.1"/>
    <property type="molecule type" value="Genomic_DNA"/>
</dbReference>
<dbReference type="GO" id="GO:0030288">
    <property type="term" value="C:outer membrane-bounded periplasmic space"/>
    <property type="evidence" value="ECO:0007669"/>
    <property type="project" value="TreeGrafter"/>
</dbReference>
<keyword evidence="2" id="KW-0813">Transport</keyword>
<feature type="chain" id="PRO_5039219833" evidence="5">
    <location>
        <begin position="32"/>
        <end position="341"/>
    </location>
</feature>
<feature type="signal peptide" evidence="5">
    <location>
        <begin position="1"/>
        <end position="31"/>
    </location>
</feature>
<dbReference type="Proteomes" id="UP000682202">
    <property type="component" value="Chromosome"/>
</dbReference>
<evidence type="ECO:0000313" key="6">
    <source>
        <dbReference type="EMBL" id="QUR68078.1"/>
    </source>
</evidence>
<dbReference type="Pfam" id="PF13531">
    <property type="entry name" value="SBP_bac_11"/>
    <property type="match status" value="1"/>
</dbReference>
<evidence type="ECO:0000256" key="4">
    <source>
        <dbReference type="ARBA" id="ARBA00022764"/>
    </source>
</evidence>
<comment type="subcellular location">
    <subcellularLocation>
        <location evidence="1">Periplasm</location>
    </subcellularLocation>
</comment>
<evidence type="ECO:0000256" key="5">
    <source>
        <dbReference type="SAM" id="SignalP"/>
    </source>
</evidence>
<keyword evidence="3 5" id="KW-0732">Signal</keyword>
<dbReference type="GO" id="GO:0015888">
    <property type="term" value="P:thiamine transport"/>
    <property type="evidence" value="ECO:0007669"/>
    <property type="project" value="TreeGrafter"/>
</dbReference>
<dbReference type="PANTHER" id="PTHR30006">
    <property type="entry name" value="THIAMINE-BINDING PERIPLASMIC PROTEIN-RELATED"/>
    <property type="match status" value="1"/>
</dbReference>
<evidence type="ECO:0000256" key="2">
    <source>
        <dbReference type="ARBA" id="ARBA00022448"/>
    </source>
</evidence>
<dbReference type="Gene3D" id="3.40.190.10">
    <property type="entry name" value="Periplasmic binding protein-like II"/>
    <property type="match status" value="2"/>
</dbReference>
<dbReference type="NCBIfam" id="NF011620">
    <property type="entry name" value="PRK15046.1"/>
    <property type="match status" value="1"/>
</dbReference>
<dbReference type="GO" id="GO:0030975">
    <property type="term" value="F:thiamine binding"/>
    <property type="evidence" value="ECO:0007669"/>
    <property type="project" value="TreeGrafter"/>
</dbReference>
<evidence type="ECO:0000256" key="3">
    <source>
        <dbReference type="ARBA" id="ARBA00022729"/>
    </source>
</evidence>
<keyword evidence="7" id="KW-1185">Reference proteome</keyword>
<gene>
    <name evidence="6" type="ORF">F6B93_14165</name>
</gene>
<dbReference type="AlphaFoldDB" id="A0A975K0T1"/>